<reference evidence="2" key="1">
    <citation type="submission" date="2018-05" db="EMBL/GenBank/DDBJ databases">
        <authorList>
            <person name="Lanie J.A."/>
            <person name="Ng W.-L."/>
            <person name="Kazmierczak K.M."/>
            <person name="Andrzejewski T.M."/>
            <person name="Davidsen T.M."/>
            <person name="Wayne K.J."/>
            <person name="Tettelin H."/>
            <person name="Glass J.I."/>
            <person name="Rusch D."/>
            <person name="Podicherti R."/>
            <person name="Tsui H.-C.T."/>
            <person name="Winkler M.E."/>
        </authorList>
    </citation>
    <scope>NUCLEOTIDE SEQUENCE</scope>
</reference>
<organism evidence="2">
    <name type="scientific">marine metagenome</name>
    <dbReference type="NCBI Taxonomy" id="408172"/>
    <lineage>
        <taxon>unclassified sequences</taxon>
        <taxon>metagenomes</taxon>
        <taxon>ecological metagenomes</taxon>
    </lineage>
</organism>
<accession>A0A382LNX6</accession>
<evidence type="ECO:0000256" key="1">
    <source>
        <dbReference type="SAM" id="MobiDB-lite"/>
    </source>
</evidence>
<feature type="compositionally biased region" description="Basic residues" evidence="1">
    <location>
        <begin position="28"/>
        <end position="39"/>
    </location>
</feature>
<gene>
    <name evidence="2" type="ORF">METZ01_LOCUS289801</name>
</gene>
<dbReference type="AlphaFoldDB" id="A0A382LNX6"/>
<evidence type="ECO:0000313" key="2">
    <source>
        <dbReference type="EMBL" id="SVC36947.1"/>
    </source>
</evidence>
<dbReference type="EMBL" id="UINC01087516">
    <property type="protein sequence ID" value="SVC36947.1"/>
    <property type="molecule type" value="Genomic_DNA"/>
</dbReference>
<proteinExistence type="predicted"/>
<protein>
    <submittedName>
        <fullName evidence="2">Uncharacterized protein</fullName>
    </submittedName>
</protein>
<feature type="non-terminal residue" evidence="2">
    <location>
        <position position="1"/>
    </location>
</feature>
<name>A0A382LNX6_9ZZZZ</name>
<sequence length="39" mass="4678">GRQAQETRRGTLPPRPRAERDQRQPLGLRRRHRRHPGEV</sequence>
<feature type="region of interest" description="Disordered" evidence="1">
    <location>
        <begin position="1"/>
        <end position="39"/>
    </location>
</feature>
<feature type="non-terminal residue" evidence="2">
    <location>
        <position position="39"/>
    </location>
</feature>